<dbReference type="FunFam" id="1.20.1510.10:FF:000006">
    <property type="entry name" value="Divalent cation efflux transporter"/>
    <property type="match status" value="1"/>
</dbReference>
<dbReference type="InterPro" id="IPR036837">
    <property type="entry name" value="Cation_efflux_CTD_sf"/>
</dbReference>
<organism evidence="10 11">
    <name type="scientific">Perspicuibacillus lycopersici</name>
    <dbReference type="NCBI Taxonomy" id="1325689"/>
    <lineage>
        <taxon>Bacteria</taxon>
        <taxon>Bacillati</taxon>
        <taxon>Bacillota</taxon>
        <taxon>Bacilli</taxon>
        <taxon>Bacillales</taxon>
        <taxon>Bacillaceae</taxon>
        <taxon>Perspicuibacillus</taxon>
    </lineage>
</organism>
<evidence type="ECO:0000313" key="10">
    <source>
        <dbReference type="EMBL" id="MCU9611951.1"/>
    </source>
</evidence>
<name>A0AAE3LLH5_9BACI</name>
<accession>A0AAE3LLH5</accession>
<dbReference type="Gene3D" id="3.30.70.1350">
    <property type="entry name" value="Cation efflux protein, cytoplasmic domain"/>
    <property type="match status" value="1"/>
</dbReference>
<dbReference type="GO" id="GO:0008324">
    <property type="term" value="F:monoatomic cation transmembrane transporter activity"/>
    <property type="evidence" value="ECO:0007669"/>
    <property type="project" value="InterPro"/>
</dbReference>
<keyword evidence="3" id="KW-0813">Transport</keyword>
<evidence type="ECO:0000256" key="5">
    <source>
        <dbReference type="ARBA" id="ARBA00022989"/>
    </source>
</evidence>
<sequence>MNDFEDLKSGEKGVWLSIIAYLTLSIVKISVAYIGNSEALRADGLNNATDVIGSIAILIGLKIASKPPDDNHHYGHYRAETIASLIASIIMFIVGMEVLIGSISRVLDGNHVSPDLLTAWIAGFSALFMFFVYRYNLKLAKKINSQGLLAAAYDNRSDALVSVGAIAGIIGGQFQLFWLDPLAAVVVGVVIIKTAWDILRNTIYFLTDGYDEERITQVVETITKTEGVLTVKEVRARMLGNRTFLDATIGVDPKLTVAESHKITEDIEKVLESKYGIPNVLVHTEPVD</sequence>
<feature type="domain" description="Cation efflux protein cytoplasmic" evidence="9">
    <location>
        <begin position="211"/>
        <end position="286"/>
    </location>
</feature>
<evidence type="ECO:0000256" key="7">
    <source>
        <dbReference type="SAM" id="Phobius"/>
    </source>
</evidence>
<evidence type="ECO:0000256" key="3">
    <source>
        <dbReference type="ARBA" id="ARBA00022448"/>
    </source>
</evidence>
<comment type="similarity">
    <text evidence="2">Belongs to the cation diffusion facilitator (CDF) transporter (TC 2.A.4) family.</text>
</comment>
<evidence type="ECO:0000256" key="4">
    <source>
        <dbReference type="ARBA" id="ARBA00022692"/>
    </source>
</evidence>
<dbReference type="InterPro" id="IPR002524">
    <property type="entry name" value="Cation_efflux"/>
</dbReference>
<comment type="caution">
    <text evidence="10">The sequence shown here is derived from an EMBL/GenBank/DDBJ whole genome shotgun (WGS) entry which is preliminary data.</text>
</comment>
<dbReference type="Gene3D" id="1.20.1510.10">
    <property type="entry name" value="Cation efflux protein transmembrane domain"/>
    <property type="match status" value="1"/>
</dbReference>
<evidence type="ECO:0000256" key="1">
    <source>
        <dbReference type="ARBA" id="ARBA00004141"/>
    </source>
</evidence>
<comment type="subcellular location">
    <subcellularLocation>
        <location evidence="1">Membrane</location>
        <topology evidence="1">Multi-pass membrane protein</topology>
    </subcellularLocation>
</comment>
<evidence type="ECO:0000259" key="9">
    <source>
        <dbReference type="Pfam" id="PF16916"/>
    </source>
</evidence>
<dbReference type="Pfam" id="PF16916">
    <property type="entry name" value="ZT_dimer"/>
    <property type="match status" value="1"/>
</dbReference>
<dbReference type="InterPro" id="IPR058533">
    <property type="entry name" value="Cation_efflux_TM"/>
</dbReference>
<dbReference type="Pfam" id="PF01545">
    <property type="entry name" value="Cation_efflux"/>
    <property type="match status" value="1"/>
</dbReference>
<proteinExistence type="inferred from homology"/>
<dbReference type="PANTHER" id="PTHR43840">
    <property type="entry name" value="MITOCHONDRIAL METAL TRANSPORTER 1-RELATED"/>
    <property type="match status" value="1"/>
</dbReference>
<keyword evidence="4 7" id="KW-0812">Transmembrane</keyword>
<dbReference type="NCBIfam" id="TIGR01297">
    <property type="entry name" value="CDF"/>
    <property type="match status" value="1"/>
</dbReference>
<feature type="transmembrane region" description="Helical" evidence="7">
    <location>
        <begin position="158"/>
        <end position="176"/>
    </location>
</feature>
<reference evidence="10" key="1">
    <citation type="submission" date="2022-10" db="EMBL/GenBank/DDBJ databases">
        <title>Description of Fervidibacillus gen. nov. in the family Fervidibacillaceae fam. nov. with two species, Fervidibacillus albus sp. nov., and Fervidibacillus halotolerans sp. nov., isolated from tidal flat sediments.</title>
        <authorList>
            <person name="Kwon K.K."/>
            <person name="Yang S.-H."/>
        </authorList>
    </citation>
    <scope>NUCLEOTIDE SEQUENCE</scope>
    <source>
        <strain evidence="10">JCM 19140</strain>
    </source>
</reference>
<dbReference type="SUPFAM" id="SSF161111">
    <property type="entry name" value="Cation efflux protein transmembrane domain-like"/>
    <property type="match status" value="1"/>
</dbReference>
<feature type="domain" description="Cation efflux protein transmembrane" evidence="8">
    <location>
        <begin position="14"/>
        <end position="206"/>
    </location>
</feature>
<keyword evidence="6 7" id="KW-0472">Membrane</keyword>
<dbReference type="EMBL" id="JAOUSF010000001">
    <property type="protein sequence ID" value="MCU9611951.1"/>
    <property type="molecule type" value="Genomic_DNA"/>
</dbReference>
<evidence type="ECO:0000313" key="11">
    <source>
        <dbReference type="Proteomes" id="UP001209318"/>
    </source>
</evidence>
<dbReference type="GO" id="GO:0016020">
    <property type="term" value="C:membrane"/>
    <property type="evidence" value="ECO:0007669"/>
    <property type="project" value="UniProtKB-SubCell"/>
</dbReference>
<keyword evidence="5 7" id="KW-1133">Transmembrane helix</keyword>
<evidence type="ECO:0000256" key="2">
    <source>
        <dbReference type="ARBA" id="ARBA00008114"/>
    </source>
</evidence>
<dbReference type="InterPro" id="IPR027469">
    <property type="entry name" value="Cation_efflux_TMD_sf"/>
</dbReference>
<dbReference type="PANTHER" id="PTHR43840:SF50">
    <property type="entry name" value="MANGANESE EFFLUX SYSTEM PROTEIN MNES"/>
    <property type="match status" value="1"/>
</dbReference>
<evidence type="ECO:0000259" key="8">
    <source>
        <dbReference type="Pfam" id="PF01545"/>
    </source>
</evidence>
<dbReference type="SUPFAM" id="SSF160240">
    <property type="entry name" value="Cation efflux protein cytoplasmic domain-like"/>
    <property type="match status" value="1"/>
</dbReference>
<dbReference type="AlphaFoldDB" id="A0AAE3LLH5"/>
<evidence type="ECO:0000256" key="6">
    <source>
        <dbReference type="ARBA" id="ARBA00023136"/>
    </source>
</evidence>
<gene>
    <name evidence="10" type="ORF">OEV98_00075</name>
</gene>
<feature type="transmembrane region" description="Helical" evidence="7">
    <location>
        <begin position="182"/>
        <end position="199"/>
    </location>
</feature>
<feature type="transmembrane region" description="Helical" evidence="7">
    <location>
        <begin position="12"/>
        <end position="35"/>
    </location>
</feature>
<dbReference type="InterPro" id="IPR050291">
    <property type="entry name" value="CDF_Transporter"/>
</dbReference>
<dbReference type="RefSeq" id="WP_263071089.1">
    <property type="nucleotide sequence ID" value="NZ_JAOUSF010000001.1"/>
</dbReference>
<keyword evidence="11" id="KW-1185">Reference proteome</keyword>
<dbReference type="InterPro" id="IPR027470">
    <property type="entry name" value="Cation_efflux_CTD"/>
</dbReference>
<feature type="transmembrane region" description="Helical" evidence="7">
    <location>
        <begin position="85"/>
        <end position="104"/>
    </location>
</feature>
<feature type="transmembrane region" description="Helical" evidence="7">
    <location>
        <begin position="116"/>
        <end position="137"/>
    </location>
</feature>
<protein>
    <submittedName>
        <fullName evidence="10">Cation diffusion facilitator family transporter</fullName>
    </submittedName>
</protein>
<dbReference type="Proteomes" id="UP001209318">
    <property type="component" value="Unassembled WGS sequence"/>
</dbReference>